<dbReference type="eggNOG" id="COG0456">
    <property type="taxonomic scope" value="Bacteria"/>
</dbReference>
<protein>
    <submittedName>
        <fullName evidence="4">GCN5-related N-acetyltransferase</fullName>
    </submittedName>
</protein>
<keyword evidence="1 4" id="KW-0808">Transferase</keyword>
<dbReference type="CDD" id="cd04301">
    <property type="entry name" value="NAT_SF"/>
    <property type="match status" value="1"/>
</dbReference>
<organism evidence="4 5">
    <name type="scientific">Deinococcus maricopensis (strain DSM 21211 / LMG 22137 / NRRL B-23946 / LB-34)</name>
    <dbReference type="NCBI Taxonomy" id="709986"/>
    <lineage>
        <taxon>Bacteria</taxon>
        <taxon>Thermotogati</taxon>
        <taxon>Deinococcota</taxon>
        <taxon>Deinococci</taxon>
        <taxon>Deinococcales</taxon>
        <taxon>Deinococcaceae</taxon>
        <taxon>Deinococcus</taxon>
    </lineage>
</organism>
<name>E8U8L2_DEIML</name>
<dbReference type="Gene3D" id="3.40.630.30">
    <property type="match status" value="1"/>
</dbReference>
<sequence precursor="true">MLTIRPAVPGDARACVPLIVDAIGDIALTLTVEPTVSRAAGALRAFFQEDEEDDNRLSYRNAWVAEVDGHMAGVLVAYDGARARMLDWPFLRRAWALTDNTHYVIEEETEAGEFYVDTVSVRAAYQGRGVGTQLVQFAVALARERGFPRVTLLVDEGNVGARRLYERLGFEVAGTRSIGGHAYWRLSHPLA</sequence>
<reference evidence="5" key="2">
    <citation type="submission" date="2011-01" db="EMBL/GenBank/DDBJ databases">
        <title>The complete genome of Deinococcus maricopensis DSM 21211.</title>
        <authorList>
            <consortium name="US DOE Joint Genome Institute (JGI-PGF)"/>
            <person name="Lucas S."/>
            <person name="Copeland A."/>
            <person name="Lapidus A."/>
            <person name="Goodwin L."/>
            <person name="Pitluck S."/>
            <person name="Kyrpides N."/>
            <person name="Mavromatis K."/>
            <person name="Pagani I."/>
            <person name="Ivanova N."/>
            <person name="Ovchinnikova G."/>
            <person name="Zeytun A."/>
            <person name="Detter J.C."/>
            <person name="Han C."/>
            <person name="Land M."/>
            <person name="Hauser L."/>
            <person name="Markowitz V."/>
            <person name="Cheng J.-F."/>
            <person name="Hugenholtz P."/>
            <person name="Woyke T."/>
            <person name="Wu D."/>
            <person name="Pukall R."/>
            <person name="Gehrich-Schroeter G."/>
            <person name="Brambilla E."/>
            <person name="Klenk H.-P."/>
            <person name="Eisen J.A."/>
        </authorList>
    </citation>
    <scope>NUCLEOTIDE SEQUENCE [LARGE SCALE GENOMIC DNA]</scope>
    <source>
        <strain evidence="5">DSM 21211 / LMG 22137 / NRRL B-23946 / LB-34</strain>
    </source>
</reference>
<dbReference type="PANTHER" id="PTHR43877">
    <property type="entry name" value="AMINOALKYLPHOSPHONATE N-ACETYLTRANSFERASE-RELATED-RELATED"/>
    <property type="match status" value="1"/>
</dbReference>
<dbReference type="STRING" id="709986.Deima_1752"/>
<dbReference type="InterPro" id="IPR000182">
    <property type="entry name" value="GNAT_dom"/>
</dbReference>
<keyword evidence="5" id="KW-1185">Reference proteome</keyword>
<dbReference type="RefSeq" id="WP_013556906.1">
    <property type="nucleotide sequence ID" value="NC_014958.1"/>
</dbReference>
<feature type="domain" description="N-acetyltransferase" evidence="3">
    <location>
        <begin position="2"/>
        <end position="191"/>
    </location>
</feature>
<reference evidence="4 5" key="1">
    <citation type="journal article" date="2011" name="Stand. Genomic Sci.">
        <title>Complete genome sequence of Deinococcus maricopensis type strain (LB-34).</title>
        <authorList>
            <person name="Pukall R."/>
            <person name="Zeytun A."/>
            <person name="Lucas S."/>
            <person name="Lapidus A."/>
            <person name="Hammon N."/>
            <person name="Deshpande S."/>
            <person name="Nolan M."/>
            <person name="Cheng J.F."/>
            <person name="Pitluck S."/>
            <person name="Liolios K."/>
            <person name="Pagani I."/>
            <person name="Mikhailova N."/>
            <person name="Ivanova N."/>
            <person name="Mavromatis K."/>
            <person name="Pati A."/>
            <person name="Tapia R."/>
            <person name="Han C."/>
            <person name="Goodwin L."/>
            <person name="Chen A."/>
            <person name="Palaniappan K."/>
            <person name="Land M."/>
            <person name="Hauser L."/>
            <person name="Chang Y.J."/>
            <person name="Jeffries C.D."/>
            <person name="Brambilla E.M."/>
            <person name="Rohde M."/>
            <person name="Goker M."/>
            <person name="Detter J.C."/>
            <person name="Woyke T."/>
            <person name="Bristow J."/>
            <person name="Eisen J.A."/>
            <person name="Markowitz V."/>
            <person name="Hugenholtz P."/>
            <person name="Kyrpides N.C."/>
            <person name="Klenk H.P."/>
        </authorList>
    </citation>
    <scope>NUCLEOTIDE SEQUENCE [LARGE SCALE GENOMIC DNA]</scope>
    <source>
        <strain evidence="5">DSM 21211 / LMG 22137 / NRRL B-23946 / LB-34</strain>
    </source>
</reference>
<dbReference type="AlphaFoldDB" id="E8U8L2"/>
<gene>
    <name evidence="4" type="ordered locus">Deima_1752</name>
</gene>
<evidence type="ECO:0000259" key="3">
    <source>
        <dbReference type="PROSITE" id="PS51186"/>
    </source>
</evidence>
<evidence type="ECO:0000256" key="1">
    <source>
        <dbReference type="ARBA" id="ARBA00022679"/>
    </source>
</evidence>
<dbReference type="Proteomes" id="UP000008635">
    <property type="component" value="Chromosome"/>
</dbReference>
<evidence type="ECO:0000313" key="5">
    <source>
        <dbReference type="Proteomes" id="UP000008635"/>
    </source>
</evidence>
<dbReference type="Pfam" id="PF00583">
    <property type="entry name" value="Acetyltransf_1"/>
    <property type="match status" value="1"/>
</dbReference>
<dbReference type="HOGENOM" id="CLU_087235_2_0_0"/>
<dbReference type="OrthoDB" id="5319888at2"/>
<dbReference type="SUPFAM" id="SSF55729">
    <property type="entry name" value="Acyl-CoA N-acyltransferases (Nat)"/>
    <property type="match status" value="1"/>
</dbReference>
<dbReference type="KEGG" id="dmr:Deima_1752"/>
<dbReference type="InterPro" id="IPR016181">
    <property type="entry name" value="Acyl_CoA_acyltransferase"/>
</dbReference>
<accession>E8U8L2</accession>
<dbReference type="GO" id="GO:0016747">
    <property type="term" value="F:acyltransferase activity, transferring groups other than amino-acyl groups"/>
    <property type="evidence" value="ECO:0007669"/>
    <property type="project" value="InterPro"/>
</dbReference>
<evidence type="ECO:0000313" key="4">
    <source>
        <dbReference type="EMBL" id="ADV67401.1"/>
    </source>
</evidence>
<proteinExistence type="predicted"/>
<keyword evidence="2" id="KW-0012">Acyltransferase</keyword>
<evidence type="ECO:0000256" key="2">
    <source>
        <dbReference type="ARBA" id="ARBA00023315"/>
    </source>
</evidence>
<dbReference type="EMBL" id="CP002454">
    <property type="protein sequence ID" value="ADV67401.1"/>
    <property type="molecule type" value="Genomic_DNA"/>
</dbReference>
<dbReference type="InterPro" id="IPR050832">
    <property type="entry name" value="Bact_Acetyltransf"/>
</dbReference>
<dbReference type="PROSITE" id="PS51186">
    <property type="entry name" value="GNAT"/>
    <property type="match status" value="1"/>
</dbReference>